<sequence length="387" mass="45063">MKEREVTAPSEGNYKHATTSQDHCSGRGNCRFCGTLTGLKYTAISHTSPVTDVLRCQKEISLHSDKEREDYDDYLEEKEDDERYFKECQEKENERDDLNKTEETKKNREDRSMVYEGEYFPGVVKEVEDKKFYVSAMKMSGFNWKWYGEGQEDLLWYQREDNKSTSNDLDYERSKAPSVTTSSDLEYNNDEVSDTTRREEIPYKERMLAVTGKHIKNDGCHQKGSIDLCIAPHKSDCARIDLPHRQPWRQFGGSIRQVETGIDLISMTTWGLTTYFPLSLLQCRRILDDDYLDTLLDDGIHGQKLHENVCYQEISSQADLRKVANDEKITLRQVSHLIERREMSDITTQSSRYIQHKVCHVFTYGGKHRWDRGGGVHMLRELSRSAS</sequence>
<dbReference type="AlphaFoldDB" id="A0A7R9PKJ6"/>
<feature type="region of interest" description="Disordered" evidence="1">
    <location>
        <begin position="164"/>
        <end position="196"/>
    </location>
</feature>
<evidence type="ECO:0000313" key="2">
    <source>
        <dbReference type="EMBL" id="CAD7590128.1"/>
    </source>
</evidence>
<accession>A0A7R9PKJ6</accession>
<reference evidence="2" key="1">
    <citation type="submission" date="2020-11" db="EMBL/GenBank/DDBJ databases">
        <authorList>
            <person name="Tran Van P."/>
        </authorList>
    </citation>
    <scope>NUCLEOTIDE SEQUENCE</scope>
</reference>
<evidence type="ECO:0000256" key="1">
    <source>
        <dbReference type="SAM" id="MobiDB-lite"/>
    </source>
</evidence>
<feature type="compositionally biased region" description="Polar residues" evidence="1">
    <location>
        <begin position="177"/>
        <end position="186"/>
    </location>
</feature>
<dbReference type="EMBL" id="OE840335">
    <property type="protein sequence ID" value="CAD7590128.1"/>
    <property type="molecule type" value="Genomic_DNA"/>
</dbReference>
<proteinExistence type="predicted"/>
<gene>
    <name evidence="2" type="ORF">TGEB3V08_LOCUS3996</name>
</gene>
<protein>
    <submittedName>
        <fullName evidence="2">Uncharacterized protein</fullName>
    </submittedName>
</protein>
<name>A0A7R9PKJ6_TIMGE</name>
<feature type="region of interest" description="Disordered" evidence="1">
    <location>
        <begin position="1"/>
        <end position="24"/>
    </location>
</feature>
<organism evidence="2">
    <name type="scientific">Timema genevievae</name>
    <name type="common">Walking stick</name>
    <dbReference type="NCBI Taxonomy" id="629358"/>
    <lineage>
        <taxon>Eukaryota</taxon>
        <taxon>Metazoa</taxon>
        <taxon>Ecdysozoa</taxon>
        <taxon>Arthropoda</taxon>
        <taxon>Hexapoda</taxon>
        <taxon>Insecta</taxon>
        <taxon>Pterygota</taxon>
        <taxon>Neoptera</taxon>
        <taxon>Polyneoptera</taxon>
        <taxon>Phasmatodea</taxon>
        <taxon>Timematodea</taxon>
        <taxon>Timematoidea</taxon>
        <taxon>Timematidae</taxon>
        <taxon>Timema</taxon>
    </lineage>
</organism>
<feature type="region of interest" description="Disordered" evidence="1">
    <location>
        <begin position="89"/>
        <end position="109"/>
    </location>
</feature>